<evidence type="ECO:0000313" key="1">
    <source>
        <dbReference type="Proteomes" id="UP000887579"/>
    </source>
</evidence>
<name>A0AC34F6M4_9BILA</name>
<proteinExistence type="predicted"/>
<organism evidence="1 2">
    <name type="scientific">Panagrolaimus sp. ES5</name>
    <dbReference type="NCBI Taxonomy" id="591445"/>
    <lineage>
        <taxon>Eukaryota</taxon>
        <taxon>Metazoa</taxon>
        <taxon>Ecdysozoa</taxon>
        <taxon>Nematoda</taxon>
        <taxon>Chromadorea</taxon>
        <taxon>Rhabditida</taxon>
        <taxon>Tylenchina</taxon>
        <taxon>Panagrolaimomorpha</taxon>
        <taxon>Panagrolaimoidea</taxon>
        <taxon>Panagrolaimidae</taxon>
        <taxon>Panagrolaimus</taxon>
    </lineage>
</organism>
<dbReference type="WBParaSite" id="ES5_v2.g12504.t1">
    <property type="protein sequence ID" value="ES5_v2.g12504.t1"/>
    <property type="gene ID" value="ES5_v2.g12504"/>
</dbReference>
<evidence type="ECO:0000313" key="2">
    <source>
        <dbReference type="WBParaSite" id="ES5_v2.g12504.t1"/>
    </source>
</evidence>
<accession>A0AC34F6M4</accession>
<sequence>MSETVKDEEDSPLRKRGRMTFLTKDNLRLQVGEYVDKRARAEQLLKESEKNLQAAIEKNQNLEFRLQKAEEKNEKLLKTIEILVQEIQNIRETHEKEMKEKNETFQEWIKTYTEECQAEIDAEKVKSEIEKAKWLGEIYRKFVNEKQKNIINPALETHAPTVTPAAGYTSTNKSSPETSIFPFTDAGSSPTSSSPAATFVVDHETAPPTIASDAAVISPNLQEQMNQRCFKIGNDFKKFPLEVQTKLKKDADRLVILLQEGKQIPQQNWLMSLLIANRLKPDSFHIQH</sequence>
<reference evidence="2" key="1">
    <citation type="submission" date="2022-11" db="UniProtKB">
        <authorList>
            <consortium name="WormBaseParasite"/>
        </authorList>
    </citation>
    <scope>IDENTIFICATION</scope>
</reference>
<dbReference type="Proteomes" id="UP000887579">
    <property type="component" value="Unplaced"/>
</dbReference>
<protein>
    <submittedName>
        <fullName evidence="2">Uncharacterized protein</fullName>
    </submittedName>
</protein>